<organism evidence="2 3">
    <name type="scientific">Fomitopsis schrenkii</name>
    <name type="common">Brown rot fungus</name>
    <dbReference type="NCBI Taxonomy" id="2126942"/>
    <lineage>
        <taxon>Eukaryota</taxon>
        <taxon>Fungi</taxon>
        <taxon>Dikarya</taxon>
        <taxon>Basidiomycota</taxon>
        <taxon>Agaricomycotina</taxon>
        <taxon>Agaricomycetes</taxon>
        <taxon>Polyporales</taxon>
        <taxon>Fomitopsis</taxon>
    </lineage>
</organism>
<gene>
    <name evidence="2" type="ORF">FOMPIDRAFT_82865</name>
</gene>
<evidence type="ECO:0000256" key="1">
    <source>
        <dbReference type="SAM" id="MobiDB-lite"/>
    </source>
</evidence>
<protein>
    <submittedName>
        <fullName evidence="2">Uncharacterized protein</fullName>
    </submittedName>
</protein>
<proteinExistence type="predicted"/>
<reference evidence="2 3" key="1">
    <citation type="journal article" date="2012" name="Science">
        <title>The Paleozoic origin of enzymatic lignin decomposition reconstructed from 31 fungal genomes.</title>
        <authorList>
            <person name="Floudas D."/>
            <person name="Binder M."/>
            <person name="Riley R."/>
            <person name="Barry K."/>
            <person name="Blanchette R.A."/>
            <person name="Henrissat B."/>
            <person name="Martinez A.T."/>
            <person name="Otillar R."/>
            <person name="Spatafora J.W."/>
            <person name="Yadav J.S."/>
            <person name="Aerts A."/>
            <person name="Benoit I."/>
            <person name="Boyd A."/>
            <person name="Carlson A."/>
            <person name="Copeland A."/>
            <person name="Coutinho P.M."/>
            <person name="de Vries R.P."/>
            <person name="Ferreira P."/>
            <person name="Findley K."/>
            <person name="Foster B."/>
            <person name="Gaskell J."/>
            <person name="Glotzer D."/>
            <person name="Gorecki P."/>
            <person name="Heitman J."/>
            <person name="Hesse C."/>
            <person name="Hori C."/>
            <person name="Igarashi K."/>
            <person name="Jurgens J.A."/>
            <person name="Kallen N."/>
            <person name="Kersten P."/>
            <person name="Kohler A."/>
            <person name="Kuees U."/>
            <person name="Kumar T.K.A."/>
            <person name="Kuo A."/>
            <person name="LaButti K."/>
            <person name="Larrondo L.F."/>
            <person name="Lindquist E."/>
            <person name="Ling A."/>
            <person name="Lombard V."/>
            <person name="Lucas S."/>
            <person name="Lundell T."/>
            <person name="Martin R."/>
            <person name="McLaughlin D.J."/>
            <person name="Morgenstern I."/>
            <person name="Morin E."/>
            <person name="Murat C."/>
            <person name="Nagy L.G."/>
            <person name="Nolan M."/>
            <person name="Ohm R.A."/>
            <person name="Patyshakuliyeva A."/>
            <person name="Rokas A."/>
            <person name="Ruiz-Duenas F.J."/>
            <person name="Sabat G."/>
            <person name="Salamov A."/>
            <person name="Samejima M."/>
            <person name="Schmutz J."/>
            <person name="Slot J.C."/>
            <person name="St John F."/>
            <person name="Stenlid J."/>
            <person name="Sun H."/>
            <person name="Sun S."/>
            <person name="Syed K."/>
            <person name="Tsang A."/>
            <person name="Wiebenga A."/>
            <person name="Young D."/>
            <person name="Pisabarro A."/>
            <person name="Eastwood D.C."/>
            <person name="Martin F."/>
            <person name="Cullen D."/>
            <person name="Grigoriev I.V."/>
            <person name="Hibbett D.S."/>
        </authorList>
    </citation>
    <scope>NUCLEOTIDE SEQUENCE</scope>
    <source>
        <strain evidence="3">FP-58527</strain>
    </source>
</reference>
<evidence type="ECO:0000313" key="3">
    <source>
        <dbReference type="Proteomes" id="UP000015241"/>
    </source>
</evidence>
<sequence>MNRRAVMEKEECICGRGDDAEQNVNEQETPQEPSSTQSCYSHADGGLNDILVADDPVRAGASGWVDLESFNRNGRESAVDDGVSDADSDLTVSLVGEIGSYELTRWVTMPDAILVPPRYVRRYSNPF</sequence>
<dbReference type="Proteomes" id="UP000015241">
    <property type="component" value="Unassembled WGS sequence"/>
</dbReference>
<feature type="region of interest" description="Disordered" evidence="1">
    <location>
        <begin position="15"/>
        <end position="41"/>
    </location>
</feature>
<dbReference type="EMBL" id="KE504215">
    <property type="protein sequence ID" value="EPS95113.1"/>
    <property type="molecule type" value="Genomic_DNA"/>
</dbReference>
<dbReference type="HOGENOM" id="CLU_1970618_0_0_1"/>
<keyword evidence="3" id="KW-1185">Reference proteome</keyword>
<dbReference type="AlphaFoldDB" id="S8DV66"/>
<feature type="compositionally biased region" description="Polar residues" evidence="1">
    <location>
        <begin position="22"/>
        <end position="40"/>
    </location>
</feature>
<evidence type="ECO:0000313" key="2">
    <source>
        <dbReference type="EMBL" id="EPS95113.1"/>
    </source>
</evidence>
<name>S8DV66_FOMSC</name>
<dbReference type="InParanoid" id="S8DV66"/>
<accession>S8DV66</accession>